<dbReference type="STRING" id="212602.A0A420H870"/>
<keyword evidence="1" id="KW-0472">Membrane</keyword>
<dbReference type="SUPFAM" id="SSF52540">
    <property type="entry name" value="P-loop containing nucleoside triphosphate hydrolases"/>
    <property type="match status" value="1"/>
</dbReference>
<dbReference type="AlphaFoldDB" id="A0A420H870"/>
<dbReference type="InterPro" id="IPR027417">
    <property type="entry name" value="P-loop_NTPase"/>
</dbReference>
<dbReference type="GO" id="GO:0016787">
    <property type="term" value="F:hydrolase activity"/>
    <property type="evidence" value="ECO:0007669"/>
    <property type="project" value="UniProtKB-KW"/>
</dbReference>
<protein>
    <submittedName>
        <fullName evidence="3">Putative p-loop containing nucleoside triphosphate hydrolase</fullName>
    </submittedName>
</protein>
<reference evidence="3 4" key="1">
    <citation type="journal article" date="2018" name="BMC Genomics">
        <title>Comparative genome analyses reveal sequence features reflecting distinct modes of host-adaptation between dicot and monocot powdery mildew.</title>
        <authorList>
            <person name="Wu Y."/>
            <person name="Ma X."/>
            <person name="Pan Z."/>
            <person name="Kale S.D."/>
            <person name="Song Y."/>
            <person name="King H."/>
            <person name="Zhang Q."/>
            <person name="Presley C."/>
            <person name="Deng X."/>
            <person name="Wei C.I."/>
            <person name="Xiao S."/>
        </authorList>
    </citation>
    <scope>NUCLEOTIDE SEQUENCE [LARGE SCALE GENOMIC DNA]</scope>
    <source>
        <strain evidence="3">UMSG2</strain>
    </source>
</reference>
<dbReference type="OrthoDB" id="511599at2759"/>
<keyword evidence="4" id="KW-1185">Reference proteome</keyword>
<comment type="caution">
    <text evidence="3">The sequence shown here is derived from an EMBL/GenBank/DDBJ whole genome shotgun (WGS) entry which is preliminary data.</text>
</comment>
<accession>A0A420H870</accession>
<evidence type="ECO:0000259" key="2">
    <source>
        <dbReference type="Pfam" id="PF24913"/>
    </source>
</evidence>
<evidence type="ECO:0000313" key="4">
    <source>
        <dbReference type="Proteomes" id="UP000286134"/>
    </source>
</evidence>
<evidence type="ECO:0000313" key="3">
    <source>
        <dbReference type="EMBL" id="RKF53626.1"/>
    </source>
</evidence>
<keyword evidence="1" id="KW-1133">Transmembrane helix</keyword>
<keyword evidence="1" id="KW-0812">Transmembrane</keyword>
<proteinExistence type="predicted"/>
<name>A0A420H870_9PEZI</name>
<dbReference type="PANTHER" id="PTHR36168:SF1">
    <property type="entry name" value="ORC1-LIKE AAA ATPASE DOMAIN-CONTAINING PROTEIN"/>
    <property type="match status" value="1"/>
</dbReference>
<keyword evidence="3" id="KW-0378">Hydrolase</keyword>
<dbReference type="EMBL" id="MCFK01010376">
    <property type="protein sequence ID" value="RKF53626.1"/>
    <property type="molecule type" value="Genomic_DNA"/>
</dbReference>
<dbReference type="Proteomes" id="UP000286134">
    <property type="component" value="Unassembled WGS sequence"/>
</dbReference>
<feature type="domain" description="AAA protein C-terminal winged helix" evidence="2">
    <location>
        <begin position="406"/>
        <end position="523"/>
    </location>
</feature>
<feature type="transmembrane region" description="Helical" evidence="1">
    <location>
        <begin position="95"/>
        <end position="116"/>
    </location>
</feature>
<dbReference type="PANTHER" id="PTHR36168">
    <property type="entry name" value="CHROMOSOME 1, WHOLE GENOME SHOTGUN SEQUENCE"/>
    <property type="match status" value="1"/>
</dbReference>
<organism evidence="3 4">
    <name type="scientific">Erysiphe neolycopersici</name>
    <dbReference type="NCBI Taxonomy" id="212602"/>
    <lineage>
        <taxon>Eukaryota</taxon>
        <taxon>Fungi</taxon>
        <taxon>Dikarya</taxon>
        <taxon>Ascomycota</taxon>
        <taxon>Pezizomycotina</taxon>
        <taxon>Leotiomycetes</taxon>
        <taxon>Erysiphales</taxon>
        <taxon>Erysiphaceae</taxon>
        <taxon>Erysiphe</taxon>
    </lineage>
</organism>
<evidence type="ECO:0000256" key="1">
    <source>
        <dbReference type="SAM" id="Phobius"/>
    </source>
</evidence>
<dbReference type="InterPro" id="IPR056808">
    <property type="entry name" value="HTH_AAA"/>
</dbReference>
<gene>
    <name evidence="3" type="ORF">OnM2_103014</name>
</gene>
<sequence length="570" mass="64938">MNSVAFLLFKGSSKITIGSVHLLRQVRIEGPSSRLTRIILTRSLVNKPSQNSATREDLDTISKSQSGDGLSKIQSVLASLRTTELTLTSKILETAFITLTTIIILGFGFGIGGFAYHKFYKWLVLEKIDNAFKPGDPALDTAWMNNSKDQPDAEDHWILGDEQDKINAIVNGKLSGHYHLLIGEKGTGKSSMLLDAMRNINSDGCSMLEVHADLEIFRVRLGKAIDFEFHEDYIGSYFSEQGPRSSTPILDIERAFNKLEKVAIRRKKTGNGPLVLIINSIHFLRDDHDGRDLIELLQQRAEKWAANNLVTMIFSSDEYWVYERFKQFATRMEVTAISDLPKSRALSALEKYRQKYFNQTPSDSMLEEVFRRIGGRLIFLNRVARAKDMLKECDQIIETERRWFLNKAWILGAEMDDDVMDEQKYASAAMVLAQALVNAEDELSETLSEHGSLPEIPLHIARQIMTRSDFIRDYDHKNLFTITSTAMVRADSVPMQRAFRIICREPGFKDHLEKTIQRISDIESLGRTREIVAKDLVLGSRYKVSSIDSTSKNMNHWELSIEDKDTNRDR</sequence>
<dbReference type="Pfam" id="PF24913">
    <property type="entry name" value="WHD_AAA_fung"/>
    <property type="match status" value="1"/>
</dbReference>